<dbReference type="PROSITE" id="PS50158">
    <property type="entry name" value="ZF_CCHC"/>
    <property type="match status" value="1"/>
</dbReference>
<sequence length="1324" mass="147480">DPDELAKWQKSENMAKHLLTQQIPDSTALQVHNLSNVTAMWNEIVHEYTEKGAYAQTDLRTKFLSSQCPTDGDIRQFLDDLRTKRDELAAVGVQIEEKDYRSTIIQSLPKYLASFASGQLVTARLYSPMQTIDPDVLISLIIEESERRSRKETRYARSKAKNRDGDEAMSLTPGNPFGRGRGNGRNGSRGGSSRGHACQRGPCWNCGSREHYKSQCPNPDKTKKEGSSATMKGSAHAVTLDSDEEGAFSVHTLDEFDDEVTLPDLLSDDEDLPYDSANLVNDSPISAPIVELYDSGSTRHISPYKEKFERLTPIPPRLFSAANRQLFDATAMGELVIEVPNGYDVTKLRLTEVLYSPEVGYTLVSIGRLDQLGYSVTFAEGTCTIRNPADDVVGRIPKSKAGLYRVIHDDDCDSINAAAETITVMELHRRMGHISPSVTRCLAEKGLVSGLKFDLSKDEPTFCKACVYAKATRKPVAKERVGERAAEFAEEVHTDLWGPAPVETLGGRRYYITFTDDKTRLTYIHLLRQKSEAFMAYKEFEAACCTQHNARVKTLHSDRGGEYLGREFVMYLKTAGTKQKLTMHDTPQHNGVAEHLNRTLLEKVRAMLHESSLPHTLWGEAVRHAVWLKNRTPTKALDGGTPLEAATGKKPDLSRARAWGSNIWVRIEGGSKLGGRVAEGRWVGIDDNSLNGCRIYWPEKKSVTVERNVYWNPSSAEALPREGEEEDNYLPNVMLTSTAPVAETVVAPSPPPVTPAQSVPPSPPAEPPEDAAALLASIVEDSDDDLCRIDLTMAMDEVIAETEALEPSSLAEARRHPDWPRWEEGIREELDTLKEAGTWELVDLPSGANIVGSKWVFRAKKDAAGNVVRYKARLVAQGFSQVEGIDYFDTFAPVATLASIRVVLAMAARSNLELHQIDIKGAYLNGTLTDDEVIYMRQPPGFESVDHPQKVCRLRKTLYGLKQSGCRWYQRLVEILVDELKFTHCSVDQAVYFRRRSTGELIIIVVHVDDCTIAATLLSEIEEFKKDIRKHVEITDLGELHWLLGIEVTRNRDDRAISLCQRPYIESIIRRFGFDELKPVSNPMEPSTKLHSGQSPSTGAEFAAMKHIPYREAVGSLMYASLSTRPDISYAVTTVSCFSGNPGIPHWEAVRRIYRYLIGTKNLKLTYGGAPNALVGYADADGSMAEDRRAVSGYAFLIDGGAVSWSSKRQKIVSLSTTESEYVAATHAAKEALWLRSLIGELFGPLVEPTTLFSDNQSAIALTKDHQYHARTKHIDIRFHFIRWVVENGKIRLIYCPTADMITDTLTKALPSPKVKHFAFELGL</sequence>
<dbReference type="Pfam" id="PF13976">
    <property type="entry name" value="gag_pre-integrs"/>
    <property type="match status" value="1"/>
</dbReference>
<dbReference type="InParanoid" id="A0A0C3PIV1"/>
<comment type="catalytic activity">
    <reaction evidence="22">
        <text>DNA(n) + a 2'-deoxyribonucleoside 5'-triphosphate = DNA(n+1) + diphosphate</text>
        <dbReference type="Rhea" id="RHEA:22508"/>
        <dbReference type="Rhea" id="RHEA-COMP:17339"/>
        <dbReference type="Rhea" id="RHEA-COMP:17340"/>
        <dbReference type="ChEBI" id="CHEBI:33019"/>
        <dbReference type="ChEBI" id="CHEBI:61560"/>
        <dbReference type="ChEBI" id="CHEBI:173112"/>
        <dbReference type="EC" id="2.7.7.7"/>
    </reaction>
</comment>
<proteinExistence type="predicted"/>
<keyword evidence="4" id="KW-0645">Protease</keyword>
<evidence type="ECO:0000313" key="27">
    <source>
        <dbReference type="EMBL" id="KIO08044.1"/>
    </source>
</evidence>
<dbReference type="InterPro" id="IPR043502">
    <property type="entry name" value="DNA/RNA_pol_sf"/>
</dbReference>
<dbReference type="Proteomes" id="UP000054217">
    <property type="component" value="Unassembled WGS sequence"/>
</dbReference>
<evidence type="ECO:0000256" key="8">
    <source>
        <dbReference type="ARBA" id="ARBA00022741"/>
    </source>
</evidence>
<dbReference type="GO" id="GO:0015074">
    <property type="term" value="P:DNA integration"/>
    <property type="evidence" value="ECO:0007669"/>
    <property type="project" value="UniProtKB-KW"/>
</dbReference>
<keyword evidence="8" id="KW-0547">Nucleotide-binding</keyword>
<dbReference type="OrthoDB" id="2640446at2759"/>
<keyword evidence="2" id="KW-0815">Transposition</keyword>
<keyword evidence="12" id="KW-0067">ATP-binding</keyword>
<evidence type="ECO:0000256" key="10">
    <source>
        <dbReference type="ARBA" id="ARBA00022759"/>
    </source>
</evidence>
<evidence type="ECO:0000259" key="26">
    <source>
        <dbReference type="PROSITE" id="PS50994"/>
    </source>
</evidence>
<reference evidence="27 28" key="1">
    <citation type="submission" date="2014-04" db="EMBL/GenBank/DDBJ databases">
        <authorList>
            <consortium name="DOE Joint Genome Institute"/>
            <person name="Kuo A."/>
            <person name="Kohler A."/>
            <person name="Costa M.D."/>
            <person name="Nagy L.G."/>
            <person name="Floudas D."/>
            <person name="Copeland A."/>
            <person name="Barry K.W."/>
            <person name="Cichocki N."/>
            <person name="Veneault-Fourrey C."/>
            <person name="LaButti K."/>
            <person name="Lindquist E.A."/>
            <person name="Lipzen A."/>
            <person name="Lundell T."/>
            <person name="Morin E."/>
            <person name="Murat C."/>
            <person name="Sun H."/>
            <person name="Tunlid A."/>
            <person name="Henrissat B."/>
            <person name="Grigoriev I.V."/>
            <person name="Hibbett D.S."/>
            <person name="Martin F."/>
            <person name="Nordberg H.P."/>
            <person name="Cantor M.N."/>
            <person name="Hua S.X."/>
        </authorList>
    </citation>
    <scope>NUCLEOTIDE SEQUENCE [LARGE SCALE GENOMIC DNA]</scope>
    <source>
        <strain evidence="27 28">Marx 270</strain>
    </source>
</reference>
<dbReference type="InterPro" id="IPR012337">
    <property type="entry name" value="RNaseH-like_sf"/>
</dbReference>
<keyword evidence="20" id="KW-0511">Multifunctional enzyme</keyword>
<evidence type="ECO:0000259" key="25">
    <source>
        <dbReference type="PROSITE" id="PS50158"/>
    </source>
</evidence>
<comment type="catalytic activity">
    <reaction evidence="21">
        <text>DNA(n) + a 2'-deoxyribonucleoside 5'-triphosphate = DNA(n+1) + diphosphate</text>
        <dbReference type="Rhea" id="RHEA:22508"/>
        <dbReference type="Rhea" id="RHEA-COMP:17339"/>
        <dbReference type="Rhea" id="RHEA-COMP:17340"/>
        <dbReference type="ChEBI" id="CHEBI:33019"/>
        <dbReference type="ChEBI" id="CHEBI:61560"/>
        <dbReference type="ChEBI" id="CHEBI:173112"/>
        <dbReference type="EC" id="2.7.7.49"/>
    </reaction>
</comment>
<evidence type="ECO:0000256" key="21">
    <source>
        <dbReference type="ARBA" id="ARBA00048173"/>
    </source>
</evidence>
<evidence type="ECO:0000256" key="19">
    <source>
        <dbReference type="ARBA" id="ARBA00023172"/>
    </source>
</evidence>
<keyword evidence="19" id="KW-0233">DNA recombination</keyword>
<evidence type="ECO:0000256" key="14">
    <source>
        <dbReference type="ARBA" id="ARBA00022884"/>
    </source>
</evidence>
<feature type="compositionally biased region" description="Gly residues" evidence="24">
    <location>
        <begin position="177"/>
        <end position="193"/>
    </location>
</feature>
<name>A0A0C3PIV1_PISTI</name>
<dbReference type="InterPro" id="IPR025724">
    <property type="entry name" value="GAG-pre-integrase_dom"/>
</dbReference>
<gene>
    <name evidence="27" type="ORF">M404DRAFT_78898</name>
</gene>
<dbReference type="GO" id="GO:0004519">
    <property type="term" value="F:endonuclease activity"/>
    <property type="evidence" value="ECO:0007669"/>
    <property type="project" value="UniProtKB-KW"/>
</dbReference>
<evidence type="ECO:0000256" key="20">
    <source>
        <dbReference type="ARBA" id="ARBA00023268"/>
    </source>
</evidence>
<dbReference type="STRING" id="870435.A0A0C3PIV1"/>
<keyword evidence="10" id="KW-0255">Endonuclease</keyword>
<dbReference type="GO" id="GO:0003964">
    <property type="term" value="F:RNA-directed DNA polymerase activity"/>
    <property type="evidence" value="ECO:0007669"/>
    <property type="project" value="UniProtKB-KW"/>
</dbReference>
<feature type="domain" description="CCHC-type" evidence="25">
    <location>
        <begin position="203"/>
        <end position="218"/>
    </location>
</feature>
<evidence type="ECO:0000256" key="2">
    <source>
        <dbReference type="ARBA" id="ARBA00022578"/>
    </source>
</evidence>
<protein>
    <recommendedName>
        <fullName evidence="29">Integrase catalytic domain-containing protein</fullName>
    </recommendedName>
</protein>
<dbReference type="InterPro" id="IPR039537">
    <property type="entry name" value="Retrotran_Ty1/copia-like"/>
</dbReference>
<dbReference type="GO" id="GO:0006508">
    <property type="term" value="P:proteolysis"/>
    <property type="evidence" value="ECO:0007669"/>
    <property type="project" value="UniProtKB-KW"/>
</dbReference>
<dbReference type="HOGENOM" id="CLU_001650_5_1_1"/>
<keyword evidence="14" id="KW-0694">RNA-binding</keyword>
<dbReference type="SMART" id="SM00343">
    <property type="entry name" value="ZnF_C2HC"/>
    <property type="match status" value="1"/>
</dbReference>
<reference evidence="28" key="2">
    <citation type="submission" date="2015-01" db="EMBL/GenBank/DDBJ databases">
        <title>Evolutionary Origins and Diversification of the Mycorrhizal Mutualists.</title>
        <authorList>
            <consortium name="DOE Joint Genome Institute"/>
            <consortium name="Mycorrhizal Genomics Consortium"/>
            <person name="Kohler A."/>
            <person name="Kuo A."/>
            <person name="Nagy L.G."/>
            <person name="Floudas D."/>
            <person name="Copeland A."/>
            <person name="Barry K.W."/>
            <person name="Cichocki N."/>
            <person name="Veneault-Fourrey C."/>
            <person name="LaButti K."/>
            <person name="Lindquist E.A."/>
            <person name="Lipzen A."/>
            <person name="Lundell T."/>
            <person name="Morin E."/>
            <person name="Murat C."/>
            <person name="Riley R."/>
            <person name="Ohm R."/>
            <person name="Sun H."/>
            <person name="Tunlid A."/>
            <person name="Henrissat B."/>
            <person name="Grigoriev I.V."/>
            <person name="Hibbett D.S."/>
            <person name="Martin F."/>
        </authorList>
    </citation>
    <scope>NUCLEOTIDE SEQUENCE [LARGE SCALE GENOMIC DNA]</scope>
    <source>
        <strain evidence="28">Marx 270</strain>
    </source>
</reference>
<feature type="non-terminal residue" evidence="27">
    <location>
        <position position="1"/>
    </location>
</feature>
<keyword evidence="18" id="KW-0917">Virion maturation</keyword>
<dbReference type="GO" id="GO:0004190">
    <property type="term" value="F:aspartic-type endopeptidase activity"/>
    <property type="evidence" value="ECO:0007669"/>
    <property type="project" value="UniProtKB-KW"/>
</dbReference>
<evidence type="ECO:0008006" key="29">
    <source>
        <dbReference type="Google" id="ProtNLM"/>
    </source>
</evidence>
<evidence type="ECO:0000256" key="23">
    <source>
        <dbReference type="PROSITE-ProRule" id="PRU00047"/>
    </source>
</evidence>
<dbReference type="SUPFAM" id="SSF56672">
    <property type="entry name" value="DNA/RNA polymerases"/>
    <property type="match status" value="1"/>
</dbReference>
<dbReference type="Gene3D" id="3.30.420.10">
    <property type="entry name" value="Ribonuclease H-like superfamily/Ribonuclease H"/>
    <property type="match status" value="1"/>
</dbReference>
<dbReference type="PANTHER" id="PTHR42648:SF11">
    <property type="entry name" value="TRANSPOSON TY4-P GAG-POL POLYPROTEIN"/>
    <property type="match status" value="1"/>
</dbReference>
<dbReference type="Pfam" id="PF14223">
    <property type="entry name" value="Retrotran_gag_2"/>
    <property type="match status" value="1"/>
</dbReference>
<dbReference type="GO" id="GO:0003723">
    <property type="term" value="F:RNA binding"/>
    <property type="evidence" value="ECO:0007669"/>
    <property type="project" value="UniProtKB-KW"/>
</dbReference>
<keyword evidence="9" id="KW-0064">Aspartyl protease</keyword>
<accession>A0A0C3PIV1</accession>
<evidence type="ECO:0000256" key="5">
    <source>
        <dbReference type="ARBA" id="ARBA00022695"/>
    </source>
</evidence>
<evidence type="ECO:0000256" key="1">
    <source>
        <dbReference type="ARBA" id="ARBA00002180"/>
    </source>
</evidence>
<feature type="domain" description="Integrase catalytic" evidence="26">
    <location>
        <begin position="471"/>
        <end position="650"/>
    </location>
</feature>
<dbReference type="InterPro" id="IPR001878">
    <property type="entry name" value="Znf_CCHC"/>
</dbReference>
<dbReference type="PROSITE" id="PS50994">
    <property type="entry name" value="INTEGRASE"/>
    <property type="match status" value="1"/>
</dbReference>
<comment type="function">
    <text evidence="1">The aspartyl protease (PR) mediates the proteolytic cleavages of the Gag and Gag-Pol polyproteins after assembly of the VLP.</text>
</comment>
<evidence type="ECO:0000256" key="13">
    <source>
        <dbReference type="ARBA" id="ARBA00022842"/>
    </source>
</evidence>
<evidence type="ECO:0000256" key="17">
    <source>
        <dbReference type="ARBA" id="ARBA00022932"/>
    </source>
</evidence>
<evidence type="ECO:0000256" key="24">
    <source>
        <dbReference type="SAM" id="MobiDB-lite"/>
    </source>
</evidence>
<keyword evidence="13" id="KW-0460">Magnesium</keyword>
<dbReference type="InterPro" id="IPR036397">
    <property type="entry name" value="RNaseH_sf"/>
</dbReference>
<evidence type="ECO:0000256" key="3">
    <source>
        <dbReference type="ARBA" id="ARBA00022612"/>
    </source>
</evidence>
<evidence type="ECO:0000256" key="9">
    <source>
        <dbReference type="ARBA" id="ARBA00022750"/>
    </source>
</evidence>
<keyword evidence="6" id="KW-0540">Nuclease</keyword>
<dbReference type="SUPFAM" id="SSF53098">
    <property type="entry name" value="Ribonuclease H-like"/>
    <property type="match status" value="1"/>
</dbReference>
<evidence type="ECO:0000256" key="4">
    <source>
        <dbReference type="ARBA" id="ARBA00022670"/>
    </source>
</evidence>
<keyword evidence="23" id="KW-0862">Zinc</keyword>
<keyword evidence="23" id="KW-0863">Zinc-finger</keyword>
<organism evidence="27 28">
    <name type="scientific">Pisolithus tinctorius Marx 270</name>
    <dbReference type="NCBI Taxonomy" id="870435"/>
    <lineage>
        <taxon>Eukaryota</taxon>
        <taxon>Fungi</taxon>
        <taxon>Dikarya</taxon>
        <taxon>Basidiomycota</taxon>
        <taxon>Agaricomycotina</taxon>
        <taxon>Agaricomycetes</taxon>
        <taxon>Agaricomycetidae</taxon>
        <taxon>Boletales</taxon>
        <taxon>Sclerodermatineae</taxon>
        <taxon>Pisolithaceae</taxon>
        <taxon>Pisolithus</taxon>
    </lineage>
</organism>
<keyword evidence="17" id="KW-0239">DNA-directed DNA polymerase</keyword>
<keyword evidence="5" id="KW-0548">Nucleotidyltransferase</keyword>
<keyword evidence="11" id="KW-0378">Hydrolase</keyword>
<dbReference type="GO" id="GO:0006310">
    <property type="term" value="P:DNA recombination"/>
    <property type="evidence" value="ECO:0007669"/>
    <property type="project" value="UniProtKB-KW"/>
</dbReference>
<keyword evidence="17" id="KW-0808">Transferase</keyword>
<dbReference type="CDD" id="cd09272">
    <property type="entry name" value="RNase_HI_RT_Ty1"/>
    <property type="match status" value="1"/>
</dbReference>
<evidence type="ECO:0000256" key="18">
    <source>
        <dbReference type="ARBA" id="ARBA00023113"/>
    </source>
</evidence>
<feature type="region of interest" description="Disordered" evidence="24">
    <location>
        <begin position="745"/>
        <end position="769"/>
    </location>
</feature>
<keyword evidence="16" id="KW-0695">RNA-directed DNA polymerase</keyword>
<keyword evidence="28" id="KW-1185">Reference proteome</keyword>
<dbReference type="InterPro" id="IPR013103">
    <property type="entry name" value="RVT_2"/>
</dbReference>
<dbReference type="Pfam" id="PF07727">
    <property type="entry name" value="RVT_2"/>
    <property type="match status" value="1"/>
</dbReference>
<evidence type="ECO:0000256" key="15">
    <source>
        <dbReference type="ARBA" id="ARBA00022908"/>
    </source>
</evidence>
<dbReference type="GO" id="GO:0005524">
    <property type="term" value="F:ATP binding"/>
    <property type="evidence" value="ECO:0007669"/>
    <property type="project" value="UniProtKB-KW"/>
</dbReference>
<feature type="compositionally biased region" description="Basic and acidic residues" evidence="24">
    <location>
        <begin position="148"/>
        <end position="166"/>
    </location>
</feature>
<dbReference type="InterPro" id="IPR054722">
    <property type="entry name" value="PolX-like_BBD"/>
</dbReference>
<feature type="compositionally biased region" description="Pro residues" evidence="24">
    <location>
        <begin position="748"/>
        <end position="766"/>
    </location>
</feature>
<feature type="region of interest" description="Disordered" evidence="24">
    <location>
        <begin position="148"/>
        <end position="239"/>
    </location>
</feature>
<evidence type="ECO:0000256" key="22">
    <source>
        <dbReference type="ARBA" id="ARBA00049244"/>
    </source>
</evidence>
<keyword evidence="15" id="KW-0229">DNA integration</keyword>
<dbReference type="InterPro" id="IPR001584">
    <property type="entry name" value="Integrase_cat-core"/>
</dbReference>
<dbReference type="GO" id="GO:0003887">
    <property type="term" value="F:DNA-directed DNA polymerase activity"/>
    <property type="evidence" value="ECO:0007669"/>
    <property type="project" value="UniProtKB-KW"/>
</dbReference>
<dbReference type="Pfam" id="PF22936">
    <property type="entry name" value="Pol_BBD"/>
    <property type="match status" value="1"/>
</dbReference>
<dbReference type="GO" id="GO:0005634">
    <property type="term" value="C:nucleus"/>
    <property type="evidence" value="ECO:0007669"/>
    <property type="project" value="UniProtKB-ARBA"/>
</dbReference>
<evidence type="ECO:0000313" key="28">
    <source>
        <dbReference type="Proteomes" id="UP000054217"/>
    </source>
</evidence>
<evidence type="ECO:0000256" key="11">
    <source>
        <dbReference type="ARBA" id="ARBA00022801"/>
    </source>
</evidence>
<keyword evidence="7" id="KW-0479">Metal-binding</keyword>
<dbReference type="GO" id="GO:0008270">
    <property type="term" value="F:zinc ion binding"/>
    <property type="evidence" value="ECO:0007669"/>
    <property type="project" value="UniProtKB-KW"/>
</dbReference>
<dbReference type="EMBL" id="KN831958">
    <property type="protein sequence ID" value="KIO08044.1"/>
    <property type="molecule type" value="Genomic_DNA"/>
</dbReference>
<evidence type="ECO:0000256" key="6">
    <source>
        <dbReference type="ARBA" id="ARBA00022722"/>
    </source>
</evidence>
<evidence type="ECO:0000256" key="7">
    <source>
        <dbReference type="ARBA" id="ARBA00022723"/>
    </source>
</evidence>
<evidence type="ECO:0000256" key="16">
    <source>
        <dbReference type="ARBA" id="ARBA00022918"/>
    </source>
</evidence>
<dbReference type="GO" id="GO:0032196">
    <property type="term" value="P:transposition"/>
    <property type="evidence" value="ECO:0007669"/>
    <property type="project" value="UniProtKB-KW"/>
</dbReference>
<feature type="non-terminal residue" evidence="27">
    <location>
        <position position="1324"/>
    </location>
</feature>
<dbReference type="Pfam" id="PF00665">
    <property type="entry name" value="rve"/>
    <property type="match status" value="1"/>
</dbReference>
<keyword evidence="3" id="KW-1188">Viral release from host cell</keyword>
<evidence type="ECO:0000256" key="12">
    <source>
        <dbReference type="ARBA" id="ARBA00022840"/>
    </source>
</evidence>
<dbReference type="PANTHER" id="PTHR42648">
    <property type="entry name" value="TRANSPOSASE, PUTATIVE-RELATED"/>
    <property type="match status" value="1"/>
</dbReference>